<evidence type="ECO:0000259" key="6">
    <source>
        <dbReference type="PROSITE" id="PS51007"/>
    </source>
</evidence>
<evidence type="ECO:0000256" key="4">
    <source>
        <dbReference type="SAM" id="MobiDB-lite"/>
    </source>
</evidence>
<gene>
    <name evidence="7" type="ORF">IFJ97_04345</name>
</gene>
<feature type="compositionally biased region" description="Basic and acidic residues" evidence="4">
    <location>
        <begin position="75"/>
        <end position="88"/>
    </location>
</feature>
<dbReference type="GO" id="GO:0009055">
    <property type="term" value="F:electron transfer activity"/>
    <property type="evidence" value="ECO:0007669"/>
    <property type="project" value="InterPro"/>
</dbReference>
<proteinExistence type="predicted"/>
<organism evidence="7 8">
    <name type="scientific">Candidatus Sulfomarinibacter kjeldsenii</name>
    <dbReference type="NCBI Taxonomy" id="2885994"/>
    <lineage>
        <taxon>Bacteria</taxon>
        <taxon>Pseudomonadati</taxon>
        <taxon>Acidobacteriota</taxon>
        <taxon>Thermoanaerobaculia</taxon>
        <taxon>Thermoanaerobaculales</taxon>
        <taxon>Candidatus Sulfomarinibacteraceae</taxon>
        <taxon>Candidatus Sulfomarinibacter</taxon>
    </lineage>
</organism>
<accession>A0A8J6Y8R9</accession>
<dbReference type="GO" id="GO:0020037">
    <property type="term" value="F:heme binding"/>
    <property type="evidence" value="ECO:0007669"/>
    <property type="project" value="InterPro"/>
</dbReference>
<dbReference type="Gene3D" id="1.10.1130.10">
    <property type="entry name" value="Flavocytochrome C3, Chain A"/>
    <property type="match status" value="1"/>
</dbReference>
<keyword evidence="3" id="KW-0349">Heme</keyword>
<dbReference type="AlphaFoldDB" id="A0A8J6Y8R9"/>
<dbReference type="EMBL" id="JACXWA010000069">
    <property type="protein sequence ID" value="MBD3870569.1"/>
    <property type="molecule type" value="Genomic_DNA"/>
</dbReference>
<dbReference type="PROSITE" id="PS51007">
    <property type="entry name" value="CYTC"/>
    <property type="match status" value="1"/>
</dbReference>
<evidence type="ECO:0000256" key="3">
    <source>
        <dbReference type="PROSITE-ProRule" id="PRU00433"/>
    </source>
</evidence>
<keyword evidence="5" id="KW-1133">Transmembrane helix</keyword>
<evidence type="ECO:0000256" key="5">
    <source>
        <dbReference type="SAM" id="Phobius"/>
    </source>
</evidence>
<sequence length="267" mass="28402">MGGSSKILREGLGWLGAVFVLGITVSVAAPPIFAAERAAPMPGEQTTWSGGGDDNEEASSTADEVTRDGMASHNQKSDTAEEDSFDPKENIIAIHDSSSEQYNKKCGECHAEIHSRQSLNPSIPAAHPGMAPYAAGKPGDDKQCRWCHRTVDLTQGTQALDKSKGNQRRHVDVALCTLCHGPYRGGPGQQFYQSGLSPTDPDGPVVYEVVCAGCHRELEDSEMLGKNAEKIQKAIDEDKGGMGVLTVLSTQEIEAIAAVLAEPGEED</sequence>
<evidence type="ECO:0000313" key="8">
    <source>
        <dbReference type="Proteomes" id="UP000598633"/>
    </source>
</evidence>
<name>A0A8J6Y8R9_9BACT</name>
<protein>
    <submittedName>
        <fullName evidence="7">Cytochrome c</fullName>
    </submittedName>
</protein>
<feature type="domain" description="Cytochrome c" evidence="6">
    <location>
        <begin position="151"/>
        <end position="264"/>
    </location>
</feature>
<evidence type="ECO:0000313" key="7">
    <source>
        <dbReference type="EMBL" id="MBD3870569.1"/>
    </source>
</evidence>
<keyword evidence="5" id="KW-0472">Membrane</keyword>
<evidence type="ECO:0000256" key="1">
    <source>
        <dbReference type="ARBA" id="ARBA00022723"/>
    </source>
</evidence>
<reference evidence="7 8" key="1">
    <citation type="submission" date="2020-08" db="EMBL/GenBank/DDBJ databases">
        <title>Acidobacteriota in marine sediments use diverse sulfur dissimilation pathways.</title>
        <authorList>
            <person name="Wasmund K."/>
        </authorList>
    </citation>
    <scope>NUCLEOTIDE SEQUENCE [LARGE SCALE GENOMIC DNA]</scope>
    <source>
        <strain evidence="7">MAG AM3-A</strain>
    </source>
</reference>
<dbReference type="SUPFAM" id="SSF48695">
    <property type="entry name" value="Multiheme cytochromes"/>
    <property type="match status" value="1"/>
</dbReference>
<comment type="caution">
    <text evidence="7">The sequence shown here is derived from an EMBL/GenBank/DDBJ whole genome shotgun (WGS) entry which is preliminary data.</text>
</comment>
<keyword evidence="2 3" id="KW-0408">Iron</keyword>
<evidence type="ECO:0000256" key="2">
    <source>
        <dbReference type="ARBA" id="ARBA00023004"/>
    </source>
</evidence>
<dbReference type="InterPro" id="IPR009056">
    <property type="entry name" value="Cyt_c-like_dom"/>
</dbReference>
<dbReference type="InterPro" id="IPR036280">
    <property type="entry name" value="Multihaem_cyt_sf"/>
</dbReference>
<dbReference type="GO" id="GO:0046872">
    <property type="term" value="F:metal ion binding"/>
    <property type="evidence" value="ECO:0007669"/>
    <property type="project" value="UniProtKB-KW"/>
</dbReference>
<feature type="region of interest" description="Disordered" evidence="4">
    <location>
        <begin position="36"/>
        <end position="88"/>
    </location>
</feature>
<dbReference type="Proteomes" id="UP000598633">
    <property type="component" value="Unassembled WGS sequence"/>
</dbReference>
<keyword evidence="1 3" id="KW-0479">Metal-binding</keyword>
<feature type="transmembrane region" description="Helical" evidence="5">
    <location>
        <begin position="12"/>
        <end position="33"/>
    </location>
</feature>
<keyword evidence="5" id="KW-0812">Transmembrane</keyword>